<dbReference type="Gene3D" id="3.30.420.10">
    <property type="entry name" value="Ribonuclease H-like superfamily/Ribonuclease H"/>
    <property type="match status" value="1"/>
</dbReference>
<accession>A0ABQ9HMI7</accession>
<feature type="transmembrane region" description="Helical" evidence="1">
    <location>
        <begin position="16"/>
        <end position="34"/>
    </location>
</feature>
<keyword evidence="1" id="KW-0812">Transmembrane</keyword>
<sequence length="202" mass="22795">MGPVAWPPHSLDLSPNYFFLVGRGIIKGIVYSVYQTTREDMKDKIRAAWGFLSCAEVHRATANLRRTVMSDTGWSTFRTLMKSDLFFPMLTDFPCKWGHGGRAVSLLASIKGETSSIPGRFTQDICKCESGWTMPLVGGFSRRSPVSPTVSFRRCFILTPIAQSNIPQYETATLFIFTGMQEATLPEFLYVVTWKMVDNERI</sequence>
<dbReference type="Proteomes" id="UP001159363">
    <property type="component" value="Chromosome X"/>
</dbReference>
<dbReference type="InterPro" id="IPR036397">
    <property type="entry name" value="RNaseH_sf"/>
</dbReference>
<dbReference type="EMBL" id="JARBHB010000004">
    <property type="protein sequence ID" value="KAJ8885558.1"/>
    <property type="molecule type" value="Genomic_DNA"/>
</dbReference>
<protein>
    <submittedName>
        <fullName evidence="2">Uncharacterized protein</fullName>
    </submittedName>
</protein>
<keyword evidence="1" id="KW-0472">Membrane</keyword>
<proteinExistence type="predicted"/>
<evidence type="ECO:0000313" key="2">
    <source>
        <dbReference type="EMBL" id="KAJ8885558.1"/>
    </source>
</evidence>
<organism evidence="2 3">
    <name type="scientific">Dryococelus australis</name>
    <dbReference type="NCBI Taxonomy" id="614101"/>
    <lineage>
        <taxon>Eukaryota</taxon>
        <taxon>Metazoa</taxon>
        <taxon>Ecdysozoa</taxon>
        <taxon>Arthropoda</taxon>
        <taxon>Hexapoda</taxon>
        <taxon>Insecta</taxon>
        <taxon>Pterygota</taxon>
        <taxon>Neoptera</taxon>
        <taxon>Polyneoptera</taxon>
        <taxon>Phasmatodea</taxon>
        <taxon>Verophasmatodea</taxon>
        <taxon>Anareolatae</taxon>
        <taxon>Phasmatidae</taxon>
        <taxon>Eurycanthinae</taxon>
        <taxon>Dryococelus</taxon>
    </lineage>
</organism>
<keyword evidence="1" id="KW-1133">Transmembrane helix</keyword>
<comment type="caution">
    <text evidence="2">The sequence shown here is derived from an EMBL/GenBank/DDBJ whole genome shotgun (WGS) entry which is preliminary data.</text>
</comment>
<keyword evidence="3" id="KW-1185">Reference proteome</keyword>
<reference evidence="2 3" key="1">
    <citation type="submission" date="2023-02" db="EMBL/GenBank/DDBJ databases">
        <title>LHISI_Scaffold_Assembly.</title>
        <authorList>
            <person name="Stuart O.P."/>
            <person name="Cleave R."/>
            <person name="Magrath M.J.L."/>
            <person name="Mikheyev A.S."/>
        </authorList>
    </citation>
    <scope>NUCLEOTIDE SEQUENCE [LARGE SCALE GENOMIC DNA]</scope>
    <source>
        <strain evidence="2">Daus_M_001</strain>
        <tissue evidence="2">Leg muscle</tissue>
    </source>
</reference>
<evidence type="ECO:0000313" key="3">
    <source>
        <dbReference type="Proteomes" id="UP001159363"/>
    </source>
</evidence>
<name>A0ABQ9HMI7_9NEOP</name>
<gene>
    <name evidence="2" type="ORF">PR048_011756</name>
</gene>
<evidence type="ECO:0000256" key="1">
    <source>
        <dbReference type="SAM" id="Phobius"/>
    </source>
</evidence>